<proteinExistence type="predicted"/>
<dbReference type="Proteomes" id="UP001352852">
    <property type="component" value="Unassembled WGS sequence"/>
</dbReference>
<reference evidence="1 2" key="1">
    <citation type="submission" date="2021-06" db="EMBL/GenBank/DDBJ databases">
        <authorList>
            <person name="Palmer J.M."/>
        </authorList>
    </citation>
    <scope>NUCLEOTIDE SEQUENCE [LARGE SCALE GENOMIC DNA]</scope>
    <source>
        <strain evidence="1 2">CL_MEX2019</strain>
        <tissue evidence="1">Muscle</tissue>
    </source>
</reference>
<protein>
    <submittedName>
        <fullName evidence="1">Uncharacterized protein</fullName>
    </submittedName>
</protein>
<dbReference type="EMBL" id="JAHUTJ010001339">
    <property type="protein sequence ID" value="MED6264611.1"/>
    <property type="molecule type" value="Genomic_DNA"/>
</dbReference>
<sequence length="142" mass="15820">MHLPEDGCCCYDLYCRSVTHHQHSTPACGSSGRSAWMVKRIKVCIQSKTKQLYASGPVFLFSSENLIVSSVYIHVSCCLELQGGDEVHGKRVPKGINKTLSLGSDSYSSYSARFLFLSGRRSETCSHMQHEELMSEVSVCIY</sequence>
<name>A0ABU7CPA2_9TELE</name>
<organism evidence="1 2">
    <name type="scientific">Characodon lateralis</name>
    <dbReference type="NCBI Taxonomy" id="208331"/>
    <lineage>
        <taxon>Eukaryota</taxon>
        <taxon>Metazoa</taxon>
        <taxon>Chordata</taxon>
        <taxon>Craniata</taxon>
        <taxon>Vertebrata</taxon>
        <taxon>Euteleostomi</taxon>
        <taxon>Actinopterygii</taxon>
        <taxon>Neopterygii</taxon>
        <taxon>Teleostei</taxon>
        <taxon>Neoteleostei</taxon>
        <taxon>Acanthomorphata</taxon>
        <taxon>Ovalentaria</taxon>
        <taxon>Atherinomorphae</taxon>
        <taxon>Cyprinodontiformes</taxon>
        <taxon>Goodeidae</taxon>
        <taxon>Characodon</taxon>
    </lineage>
</organism>
<keyword evidence="2" id="KW-1185">Reference proteome</keyword>
<evidence type="ECO:0000313" key="2">
    <source>
        <dbReference type="Proteomes" id="UP001352852"/>
    </source>
</evidence>
<accession>A0ABU7CPA2</accession>
<comment type="caution">
    <text evidence="1">The sequence shown here is derived from an EMBL/GenBank/DDBJ whole genome shotgun (WGS) entry which is preliminary data.</text>
</comment>
<evidence type="ECO:0000313" key="1">
    <source>
        <dbReference type="EMBL" id="MED6264611.1"/>
    </source>
</evidence>
<gene>
    <name evidence="1" type="ORF">CHARACLAT_016519</name>
</gene>